<dbReference type="AlphaFoldDB" id="A0A1L1P9T0"/>
<gene>
    <name evidence="1" type="ORF">BN948_01058</name>
</gene>
<evidence type="ECO:0000313" key="2">
    <source>
        <dbReference type="Proteomes" id="UP000028878"/>
    </source>
</evidence>
<sequence>MLATALTVGAAAAQAAPGLSESAQQLLQWIERESDNQNRPFVLIDKPQARLWVFDGQRRALADAPVLLGSALGDTSAPDIGTRPLSRIAPHERTTPAGRFVLEPGENHKGEDIFWIDYDAAVSLHRVRSAHAGERRLERLATPTEADNRISYGCVNVPTAFYDRELHPRFSRTPGLVYVLPDRQALHEAFPRFTPGKGAASPPPPR</sequence>
<protein>
    <recommendedName>
        <fullName evidence="3">L,D-transpeptidase</fullName>
    </recommendedName>
</protein>
<keyword evidence="2" id="KW-1185">Reference proteome</keyword>
<proteinExistence type="predicted"/>
<reference evidence="2" key="1">
    <citation type="submission" date="2014-02" db="EMBL/GenBank/DDBJ databases">
        <authorList>
            <person name="Gan H."/>
        </authorList>
    </citation>
    <scope>NUCLEOTIDE SEQUENCE [LARGE SCALE GENOMIC DNA]</scope>
    <source>
        <strain evidence="2">S1</strain>
    </source>
</reference>
<accession>A0A1L1P9T0</accession>
<reference evidence="2" key="2">
    <citation type="submission" date="2014-11" db="EMBL/GenBank/DDBJ databases">
        <title>Draft genome sequence of Hydrogenophaga intermedia S1.</title>
        <authorList>
            <person name="Gan H.M."/>
            <person name="Chew T.H."/>
            <person name="Stolz A."/>
        </authorList>
    </citation>
    <scope>NUCLEOTIDE SEQUENCE [LARGE SCALE GENOMIC DNA]</scope>
    <source>
        <strain evidence="2">S1</strain>
    </source>
</reference>
<evidence type="ECO:0000313" key="1">
    <source>
        <dbReference type="EMBL" id="CDN86652.1"/>
    </source>
</evidence>
<dbReference type="Proteomes" id="UP000028878">
    <property type="component" value="Unassembled WGS sequence"/>
</dbReference>
<dbReference type="EMBL" id="CCAE010000005">
    <property type="protein sequence ID" value="CDN86652.1"/>
    <property type="molecule type" value="Genomic_DNA"/>
</dbReference>
<name>A0A1L1P9T0_HYDIT</name>
<organism evidence="1 2">
    <name type="scientific">Hydrogenophaga intermedia</name>
    <dbReference type="NCBI Taxonomy" id="65786"/>
    <lineage>
        <taxon>Bacteria</taxon>
        <taxon>Pseudomonadati</taxon>
        <taxon>Pseudomonadota</taxon>
        <taxon>Betaproteobacteria</taxon>
        <taxon>Burkholderiales</taxon>
        <taxon>Comamonadaceae</taxon>
        <taxon>Hydrogenophaga</taxon>
    </lineage>
</organism>
<evidence type="ECO:0008006" key="3">
    <source>
        <dbReference type="Google" id="ProtNLM"/>
    </source>
</evidence>
<dbReference type="RefSeq" id="WP_009515797.1">
    <property type="nucleotide sequence ID" value="NZ_CCAE010000005.1"/>
</dbReference>